<dbReference type="InterPro" id="IPR009057">
    <property type="entry name" value="Homeodomain-like_sf"/>
</dbReference>
<keyword evidence="1 2" id="KW-0238">DNA-binding</keyword>
<protein>
    <submittedName>
        <fullName evidence="4">TetR/AcrR family transcriptional regulator</fullName>
    </submittedName>
</protein>
<evidence type="ECO:0000256" key="1">
    <source>
        <dbReference type="ARBA" id="ARBA00023125"/>
    </source>
</evidence>
<dbReference type="PROSITE" id="PS50977">
    <property type="entry name" value="HTH_TETR_2"/>
    <property type="match status" value="1"/>
</dbReference>
<dbReference type="SUPFAM" id="SSF46689">
    <property type="entry name" value="Homeodomain-like"/>
    <property type="match status" value="1"/>
</dbReference>
<dbReference type="Pfam" id="PF00440">
    <property type="entry name" value="TetR_N"/>
    <property type="match status" value="1"/>
</dbReference>
<dbReference type="Gene3D" id="1.10.357.10">
    <property type="entry name" value="Tetracycline Repressor, domain 2"/>
    <property type="match status" value="1"/>
</dbReference>
<sequence>MRELNSVEEKILDRTLYLIGKTGTLSVPVRAIAKEADVNVASINYYFRSKEELINKTKEFYIENVESTIEPLEDDTLTDMEKLKAFSERVMDYCIRFPGITILSKEARIAKNPDSLFKEIVRVTENMNQLLDQVLARAFKLSPEDIEVPHTILIASIVHPLERIVAEDKTDHYLLDQDRRSGYIDVVIKMIGDLPKHLNAMR</sequence>
<evidence type="ECO:0000256" key="2">
    <source>
        <dbReference type="PROSITE-ProRule" id="PRU00335"/>
    </source>
</evidence>
<dbReference type="GO" id="GO:0003677">
    <property type="term" value="F:DNA binding"/>
    <property type="evidence" value="ECO:0007669"/>
    <property type="project" value="UniProtKB-UniRule"/>
</dbReference>
<proteinExistence type="predicted"/>
<feature type="domain" description="HTH tetR-type" evidence="3">
    <location>
        <begin position="5"/>
        <end position="65"/>
    </location>
</feature>
<dbReference type="EMBL" id="JAFNJU010000005">
    <property type="protein sequence ID" value="MBO1264861.1"/>
    <property type="molecule type" value="Genomic_DNA"/>
</dbReference>
<name>A0A939H828_9CLOT</name>
<dbReference type="RefSeq" id="WP_207599388.1">
    <property type="nucleotide sequence ID" value="NZ_JAFNJU010000005.1"/>
</dbReference>
<comment type="caution">
    <text evidence="4">The sequence shown here is derived from an EMBL/GenBank/DDBJ whole genome shotgun (WGS) entry which is preliminary data.</text>
</comment>
<gene>
    <name evidence="4" type="ORF">J3A84_07450</name>
</gene>
<dbReference type="Proteomes" id="UP000664218">
    <property type="component" value="Unassembled WGS sequence"/>
</dbReference>
<evidence type="ECO:0000313" key="5">
    <source>
        <dbReference type="Proteomes" id="UP000664218"/>
    </source>
</evidence>
<dbReference type="AlphaFoldDB" id="A0A939H828"/>
<evidence type="ECO:0000313" key="4">
    <source>
        <dbReference type="EMBL" id="MBO1264861.1"/>
    </source>
</evidence>
<feature type="DNA-binding region" description="H-T-H motif" evidence="2">
    <location>
        <begin position="28"/>
        <end position="47"/>
    </location>
</feature>
<evidence type="ECO:0000259" key="3">
    <source>
        <dbReference type="PROSITE" id="PS50977"/>
    </source>
</evidence>
<organism evidence="4 5">
    <name type="scientific">Proteiniclasticum aestuarii</name>
    <dbReference type="NCBI Taxonomy" id="2817862"/>
    <lineage>
        <taxon>Bacteria</taxon>
        <taxon>Bacillati</taxon>
        <taxon>Bacillota</taxon>
        <taxon>Clostridia</taxon>
        <taxon>Eubacteriales</taxon>
        <taxon>Clostridiaceae</taxon>
        <taxon>Proteiniclasticum</taxon>
    </lineage>
</organism>
<dbReference type="InterPro" id="IPR001647">
    <property type="entry name" value="HTH_TetR"/>
</dbReference>
<keyword evidence="5" id="KW-1185">Reference proteome</keyword>
<accession>A0A939H828</accession>
<reference evidence="4" key="1">
    <citation type="submission" date="2021-03" db="EMBL/GenBank/DDBJ databases">
        <title>Proteiniclasticum marinus sp. nov., isolated from tidal flat sediment.</title>
        <authorList>
            <person name="Namirimu T."/>
            <person name="Yang J.-A."/>
            <person name="Yang S.-H."/>
            <person name="Kim Y.-J."/>
            <person name="Kwon K.K."/>
        </authorList>
    </citation>
    <scope>NUCLEOTIDE SEQUENCE</scope>
    <source>
        <strain evidence="4">SCR006</strain>
    </source>
</reference>